<dbReference type="AlphaFoldDB" id="A0A9X1XF15"/>
<dbReference type="RefSeq" id="WP_248006934.1">
    <property type="nucleotide sequence ID" value="NZ_JAJHVV010000001.1"/>
</dbReference>
<organism evidence="1 2">
    <name type="scientific">Vibrio amylolyticus</name>
    <dbReference type="NCBI Taxonomy" id="2847292"/>
    <lineage>
        <taxon>Bacteria</taxon>
        <taxon>Pseudomonadati</taxon>
        <taxon>Pseudomonadota</taxon>
        <taxon>Gammaproteobacteria</taxon>
        <taxon>Vibrionales</taxon>
        <taxon>Vibrionaceae</taxon>
        <taxon>Vibrio</taxon>
    </lineage>
</organism>
<proteinExistence type="predicted"/>
<name>A0A9X1XF15_9VIBR</name>
<evidence type="ECO:0000313" key="2">
    <source>
        <dbReference type="Proteomes" id="UP001139559"/>
    </source>
</evidence>
<sequence>MPGSAVENLILQLKKDFYAKLGFIHSNDFAESDPTLSLLTDEEIKVIESAWVELAIWKQKQSR</sequence>
<gene>
    <name evidence="1" type="ORF">KP803_00830</name>
</gene>
<comment type="caution">
    <text evidence="1">The sequence shown here is derived from an EMBL/GenBank/DDBJ whole genome shotgun (WGS) entry which is preliminary data.</text>
</comment>
<dbReference type="Proteomes" id="UP001139559">
    <property type="component" value="Unassembled WGS sequence"/>
</dbReference>
<protein>
    <recommendedName>
        <fullName evidence="3">3-demethylubiquinone-9 3-methyltransferase</fullName>
    </recommendedName>
</protein>
<evidence type="ECO:0008006" key="3">
    <source>
        <dbReference type="Google" id="ProtNLM"/>
    </source>
</evidence>
<reference evidence="1" key="1">
    <citation type="submission" date="2021-11" db="EMBL/GenBank/DDBJ databases">
        <title>Vibrio ZSDE26 sp. nov. and Vibrio ZSDZ34 sp. nov., isolated from coastal seawater in Qingdao.</title>
        <authorList>
            <person name="Zhang P."/>
        </authorList>
    </citation>
    <scope>NUCLEOTIDE SEQUENCE</scope>
    <source>
        <strain evidence="1">ZSDE26</strain>
    </source>
</reference>
<evidence type="ECO:0000313" key="1">
    <source>
        <dbReference type="EMBL" id="MCK6261812.1"/>
    </source>
</evidence>
<dbReference type="EMBL" id="JAJHVV010000001">
    <property type="protein sequence ID" value="MCK6261812.1"/>
    <property type="molecule type" value="Genomic_DNA"/>
</dbReference>
<accession>A0A9X1XF15</accession>
<keyword evidence="2" id="KW-1185">Reference proteome</keyword>